<dbReference type="AlphaFoldDB" id="A0A6L6PUL1"/>
<evidence type="ECO:0000256" key="3">
    <source>
        <dbReference type="ARBA" id="ARBA00021315"/>
    </source>
</evidence>
<evidence type="ECO:0000256" key="1">
    <source>
        <dbReference type="ARBA" id="ARBA00003618"/>
    </source>
</evidence>
<dbReference type="NCBIfam" id="NF008121">
    <property type="entry name" value="PRK10869.1"/>
    <property type="match status" value="1"/>
</dbReference>
<dbReference type="Gene3D" id="3.40.50.300">
    <property type="entry name" value="P-loop containing nucleotide triphosphate hydrolases"/>
    <property type="match status" value="2"/>
</dbReference>
<name>A0A6L6PUL1_9BURK</name>
<evidence type="ECO:0000256" key="7">
    <source>
        <dbReference type="ARBA" id="ARBA00023204"/>
    </source>
</evidence>
<dbReference type="GO" id="GO:0006310">
    <property type="term" value="P:DNA recombination"/>
    <property type="evidence" value="ECO:0007669"/>
    <property type="project" value="InterPro"/>
</dbReference>
<keyword evidence="4" id="KW-0547">Nucleotide-binding</keyword>
<dbReference type="InterPro" id="IPR004604">
    <property type="entry name" value="DNA_recomb/repair_RecN"/>
</dbReference>
<evidence type="ECO:0000259" key="10">
    <source>
        <dbReference type="Pfam" id="PF02463"/>
    </source>
</evidence>
<evidence type="ECO:0000313" key="11">
    <source>
        <dbReference type="EMBL" id="MTW01210.1"/>
    </source>
</evidence>
<dbReference type="RefSeq" id="WP_155437549.1">
    <property type="nucleotide sequence ID" value="NZ_WNLA01000001.1"/>
</dbReference>
<keyword evidence="5 9" id="KW-0227">DNA damage</keyword>
<dbReference type="GO" id="GO:0005524">
    <property type="term" value="F:ATP binding"/>
    <property type="evidence" value="ECO:0007669"/>
    <property type="project" value="UniProtKB-KW"/>
</dbReference>
<proteinExistence type="inferred from homology"/>
<dbReference type="Proteomes" id="UP000484015">
    <property type="component" value="Unassembled WGS sequence"/>
</dbReference>
<evidence type="ECO:0000313" key="12">
    <source>
        <dbReference type="Proteomes" id="UP000484015"/>
    </source>
</evidence>
<dbReference type="EMBL" id="WNLA01000001">
    <property type="protein sequence ID" value="MTW01210.1"/>
    <property type="molecule type" value="Genomic_DNA"/>
</dbReference>
<evidence type="ECO:0000256" key="8">
    <source>
        <dbReference type="ARBA" id="ARBA00033408"/>
    </source>
</evidence>
<dbReference type="InterPro" id="IPR003395">
    <property type="entry name" value="RecF/RecN/SMC_N"/>
</dbReference>
<dbReference type="GO" id="GO:0009432">
    <property type="term" value="P:SOS response"/>
    <property type="evidence" value="ECO:0007669"/>
    <property type="project" value="UniProtKB-ARBA"/>
</dbReference>
<dbReference type="SUPFAM" id="SSF52540">
    <property type="entry name" value="P-loop containing nucleoside triphosphate hydrolases"/>
    <property type="match status" value="2"/>
</dbReference>
<dbReference type="PANTHER" id="PTHR11059:SF0">
    <property type="entry name" value="DNA REPAIR PROTEIN RECN"/>
    <property type="match status" value="1"/>
</dbReference>
<dbReference type="GO" id="GO:0043590">
    <property type="term" value="C:bacterial nucleoid"/>
    <property type="evidence" value="ECO:0007669"/>
    <property type="project" value="TreeGrafter"/>
</dbReference>
<accession>A0A6L6PUL1</accession>
<evidence type="ECO:0000256" key="9">
    <source>
        <dbReference type="PIRNR" id="PIRNR003128"/>
    </source>
</evidence>
<reference evidence="11 12" key="1">
    <citation type="submission" date="2019-11" db="EMBL/GenBank/DDBJ databases">
        <title>Type strains purchased from KCTC, JCM and DSMZ.</title>
        <authorList>
            <person name="Lu H."/>
        </authorList>
    </citation>
    <scope>NUCLEOTIDE SEQUENCE [LARGE SCALE GENOMIC DNA]</scope>
    <source>
        <strain evidence="11 12">KCTC 42409</strain>
    </source>
</reference>
<comment type="function">
    <text evidence="1 9">May be involved in recombinational repair of damaged DNA.</text>
</comment>
<evidence type="ECO:0000256" key="5">
    <source>
        <dbReference type="ARBA" id="ARBA00022763"/>
    </source>
</evidence>
<dbReference type="CDD" id="cd03241">
    <property type="entry name" value="ABC_RecN"/>
    <property type="match status" value="2"/>
</dbReference>
<comment type="similarity">
    <text evidence="2 9">Belongs to the RecN family.</text>
</comment>
<dbReference type="NCBIfam" id="TIGR00634">
    <property type="entry name" value="recN"/>
    <property type="match status" value="1"/>
</dbReference>
<evidence type="ECO:0000256" key="6">
    <source>
        <dbReference type="ARBA" id="ARBA00022840"/>
    </source>
</evidence>
<dbReference type="OrthoDB" id="9806954at2"/>
<keyword evidence="12" id="KW-1185">Reference proteome</keyword>
<gene>
    <name evidence="11" type="primary">recN</name>
    <name evidence="11" type="ORF">GM668_03810</name>
</gene>
<dbReference type="InterPro" id="IPR027417">
    <property type="entry name" value="P-loop_NTPase"/>
</dbReference>
<keyword evidence="6" id="KW-0067">ATP-binding</keyword>
<dbReference type="PIRSF" id="PIRSF003128">
    <property type="entry name" value="RecN"/>
    <property type="match status" value="1"/>
</dbReference>
<dbReference type="GO" id="GO:0006281">
    <property type="term" value="P:DNA repair"/>
    <property type="evidence" value="ECO:0007669"/>
    <property type="project" value="UniProtKB-KW"/>
</dbReference>
<dbReference type="Pfam" id="PF02463">
    <property type="entry name" value="SMC_N"/>
    <property type="match status" value="1"/>
</dbReference>
<evidence type="ECO:0000256" key="4">
    <source>
        <dbReference type="ARBA" id="ARBA00022741"/>
    </source>
</evidence>
<keyword evidence="7 9" id="KW-0234">DNA repair</keyword>
<sequence length="559" mass="59996">MLRTLSIRDFVIVDTIELEFSSGFTVFTGETGAGKSILIDALSLALGGRGDASMVREGASKADITADFAVTEAASAWLAANEFAVEEGGALLRRVIDNAGRTKAYINGVAATAAQLRELGDLLVDIHGQHAHQSLLKADAQRALLDNYAALDGAESGVDVAAQLKSVGTAYRAWRALAKQLQEYEANAANLAYERERLEWQVAELDKLAPKADEWQDVSLEHSRLSHAASLMEGAQETLAVLSESDDHPVVSQLSSLQQKLGKLAAIDTELLPTAELIESARIQLQEAVYALNNYLDKVELDPDRLRQVDARLEALHSASRKFRVQPEELPQEHAKLSAKLSQLADASDLDGLRKQEEKLKAAYMGEARQLSAMREKAVHRLGIAVTAAMQELNMTGGVFAIGLHPCEPSAHGVEQVEFLVAGHAGVSPRPLAKVASGGELARISLAISVITSHATTVPTLIFDEVDSGIGGGVAEVVGRLLKRLGQARQVLCVTHLPQVASQANQHFQVAKGLTDSGKTASRINVLDQRARVEEVARMLGGLEITATTRKHAQELLAL</sequence>
<comment type="caution">
    <text evidence="11">The sequence shown here is derived from an EMBL/GenBank/DDBJ whole genome shotgun (WGS) entry which is preliminary data.</text>
</comment>
<dbReference type="FunFam" id="3.40.50.300:FF:000356">
    <property type="entry name" value="DNA repair protein RecN"/>
    <property type="match status" value="1"/>
</dbReference>
<evidence type="ECO:0000256" key="2">
    <source>
        <dbReference type="ARBA" id="ARBA00009441"/>
    </source>
</evidence>
<feature type="domain" description="RecF/RecN/SMC N-terminal" evidence="10">
    <location>
        <begin position="2"/>
        <end position="512"/>
    </location>
</feature>
<organism evidence="11 12">
    <name type="scientific">Pseudoduganella ginsengisoli</name>
    <dbReference type="NCBI Taxonomy" id="1462440"/>
    <lineage>
        <taxon>Bacteria</taxon>
        <taxon>Pseudomonadati</taxon>
        <taxon>Pseudomonadota</taxon>
        <taxon>Betaproteobacteria</taxon>
        <taxon>Burkholderiales</taxon>
        <taxon>Oxalobacteraceae</taxon>
        <taxon>Telluria group</taxon>
        <taxon>Pseudoduganella</taxon>
    </lineage>
</organism>
<protein>
    <recommendedName>
        <fullName evidence="3 9">DNA repair protein RecN</fullName>
    </recommendedName>
    <alternativeName>
        <fullName evidence="8 9">Recombination protein N</fullName>
    </alternativeName>
</protein>
<dbReference type="FunFam" id="3.40.50.300:FF:000319">
    <property type="entry name" value="DNA repair protein RecN"/>
    <property type="match status" value="1"/>
</dbReference>
<dbReference type="PANTHER" id="PTHR11059">
    <property type="entry name" value="DNA REPAIR PROTEIN RECN"/>
    <property type="match status" value="1"/>
</dbReference>